<protein>
    <submittedName>
        <fullName evidence="1">Uncharacterized protein</fullName>
    </submittedName>
</protein>
<dbReference type="AlphaFoldDB" id="A0A4U7BEC6"/>
<comment type="caution">
    <text evidence="1">The sequence shown here is derived from an EMBL/GenBank/DDBJ whole genome shotgun (WGS) entry which is preliminary data.</text>
</comment>
<name>A0A4U7BEC6_9PEZI</name>
<proteinExistence type="predicted"/>
<dbReference type="EMBL" id="PTQR01000013">
    <property type="protein sequence ID" value="TKX26377.1"/>
    <property type="molecule type" value="Genomic_DNA"/>
</dbReference>
<evidence type="ECO:0000313" key="2">
    <source>
        <dbReference type="Proteomes" id="UP000308133"/>
    </source>
</evidence>
<accession>A0A4U7BEC6</accession>
<sequence>MSSPITLTIRRVQGDQVTNPFIISGLGATIHWMPQSDGKLSSQWRIIWEVRPMGPGPERPKRSYHQIHAPSAATSHTFPPDIWKPNESSNLFVRFWSDGRIAAGTFIPHPKGGVELLFGVAVMPVEVNTLESITNQTASHQWNDLVFRVWYIAGAGGQDDRTAFAAQVYEYLGQHNSLFSDCAT</sequence>
<evidence type="ECO:0000313" key="1">
    <source>
        <dbReference type="EMBL" id="TKX26377.1"/>
    </source>
</evidence>
<gene>
    <name evidence="1" type="ORF">C1H76_1339</name>
</gene>
<dbReference type="Proteomes" id="UP000308133">
    <property type="component" value="Unassembled WGS sequence"/>
</dbReference>
<reference evidence="1 2" key="1">
    <citation type="submission" date="2018-02" db="EMBL/GenBank/DDBJ databases">
        <title>Draft genome sequences of Elsinoe sp., causing black scab on jojoba.</title>
        <authorList>
            <person name="Stodart B."/>
            <person name="Jeffress S."/>
            <person name="Ash G."/>
            <person name="Arun Chinnappa K."/>
        </authorList>
    </citation>
    <scope>NUCLEOTIDE SEQUENCE [LARGE SCALE GENOMIC DNA]</scope>
    <source>
        <strain evidence="1 2">Hillstone_2</strain>
    </source>
</reference>
<organism evidence="1 2">
    <name type="scientific">Elsinoe australis</name>
    <dbReference type="NCBI Taxonomy" id="40998"/>
    <lineage>
        <taxon>Eukaryota</taxon>
        <taxon>Fungi</taxon>
        <taxon>Dikarya</taxon>
        <taxon>Ascomycota</taxon>
        <taxon>Pezizomycotina</taxon>
        <taxon>Dothideomycetes</taxon>
        <taxon>Dothideomycetidae</taxon>
        <taxon>Myriangiales</taxon>
        <taxon>Elsinoaceae</taxon>
        <taxon>Elsinoe</taxon>
    </lineage>
</organism>